<accession>A0ABT1ZG90</accession>
<dbReference type="EMBL" id="JANTHX010000007">
    <property type="protein sequence ID" value="MCS0499725.1"/>
    <property type="molecule type" value="Genomic_DNA"/>
</dbReference>
<keyword evidence="1" id="KW-1133">Transmembrane helix</keyword>
<dbReference type="Pfam" id="PF05656">
    <property type="entry name" value="DUF805"/>
    <property type="match status" value="1"/>
</dbReference>
<keyword evidence="3" id="KW-1185">Reference proteome</keyword>
<feature type="transmembrane region" description="Helical" evidence="1">
    <location>
        <begin position="41"/>
        <end position="64"/>
    </location>
</feature>
<dbReference type="PANTHER" id="PTHR34980:SF2">
    <property type="entry name" value="INNER MEMBRANE PROTEIN YHAH-RELATED"/>
    <property type="match status" value="1"/>
</dbReference>
<protein>
    <submittedName>
        <fullName evidence="2">DUF805 domain-containing protein</fullName>
    </submittedName>
</protein>
<evidence type="ECO:0000313" key="2">
    <source>
        <dbReference type="EMBL" id="MCS0499725.1"/>
    </source>
</evidence>
<dbReference type="Proteomes" id="UP001205337">
    <property type="component" value="Unassembled WGS sequence"/>
</dbReference>
<reference evidence="2 3" key="1">
    <citation type="submission" date="2022-08" db="EMBL/GenBank/DDBJ databases">
        <authorList>
            <person name="Li F."/>
        </authorList>
    </citation>
    <scope>NUCLEOTIDE SEQUENCE [LARGE SCALE GENOMIC DNA]</scope>
    <source>
        <strain evidence="2 3">10F1B-8-1</strain>
    </source>
</reference>
<dbReference type="InterPro" id="IPR008523">
    <property type="entry name" value="DUF805"/>
</dbReference>
<dbReference type="PANTHER" id="PTHR34980">
    <property type="entry name" value="INNER MEMBRANE PROTEIN-RELATED-RELATED"/>
    <property type="match status" value="1"/>
</dbReference>
<keyword evidence="1" id="KW-0472">Membrane</keyword>
<feature type="transmembrane region" description="Helical" evidence="1">
    <location>
        <begin position="118"/>
        <end position="139"/>
    </location>
</feature>
<comment type="caution">
    <text evidence="2">The sequence shown here is derived from an EMBL/GenBank/DDBJ whole genome shotgun (WGS) entry which is preliminary data.</text>
</comment>
<sequence length="149" mass="15853">MTTSSAASLDLPLPGATFGQAVSRFFRKYATFSGRASLSEYWWWALATGIVYIGVAVVFLVGGAATGDLSTDGSMFTLGALASVGVGLLVIWFVVTLIPQLAVTVRRLHDANLSGWLVLLRLVPSVGDLIVLILTILPSNPAGVRFDRR</sequence>
<keyword evidence="1" id="KW-0812">Transmembrane</keyword>
<feature type="transmembrane region" description="Helical" evidence="1">
    <location>
        <begin position="76"/>
        <end position="98"/>
    </location>
</feature>
<evidence type="ECO:0000256" key="1">
    <source>
        <dbReference type="SAM" id="Phobius"/>
    </source>
</evidence>
<organism evidence="2 3">
    <name type="scientific">Protaetiibacter mangrovi</name>
    <dbReference type="NCBI Taxonomy" id="2970926"/>
    <lineage>
        <taxon>Bacteria</taxon>
        <taxon>Bacillati</taxon>
        <taxon>Actinomycetota</taxon>
        <taxon>Actinomycetes</taxon>
        <taxon>Micrococcales</taxon>
        <taxon>Microbacteriaceae</taxon>
        <taxon>Protaetiibacter</taxon>
    </lineage>
</organism>
<gene>
    <name evidence="2" type="ORF">NUH29_09215</name>
</gene>
<proteinExistence type="predicted"/>
<dbReference type="RefSeq" id="WP_258798794.1">
    <property type="nucleotide sequence ID" value="NZ_JANTHX010000007.1"/>
</dbReference>
<name>A0ABT1ZG90_9MICO</name>
<evidence type="ECO:0000313" key="3">
    <source>
        <dbReference type="Proteomes" id="UP001205337"/>
    </source>
</evidence>